<protein>
    <submittedName>
        <fullName evidence="5">LysR family transcriptional regulator</fullName>
    </submittedName>
</protein>
<dbReference type="SUPFAM" id="SSF46785">
    <property type="entry name" value="Winged helix' DNA-binding domain"/>
    <property type="match status" value="1"/>
</dbReference>
<evidence type="ECO:0000256" key="4">
    <source>
        <dbReference type="ARBA" id="ARBA00023163"/>
    </source>
</evidence>
<evidence type="ECO:0000256" key="1">
    <source>
        <dbReference type="ARBA" id="ARBA00009437"/>
    </source>
</evidence>
<dbReference type="Pfam" id="PF00126">
    <property type="entry name" value="HTH_1"/>
    <property type="match status" value="1"/>
</dbReference>
<name>A0A558GJZ2_9CORY</name>
<dbReference type="InterPro" id="IPR036390">
    <property type="entry name" value="WH_DNA-bd_sf"/>
</dbReference>
<comment type="similarity">
    <text evidence="1">Belongs to the LysR transcriptional regulatory family.</text>
</comment>
<keyword evidence="4" id="KW-0804">Transcription</keyword>
<keyword evidence="2" id="KW-0805">Transcription regulation</keyword>
<evidence type="ECO:0000256" key="3">
    <source>
        <dbReference type="ARBA" id="ARBA00023125"/>
    </source>
</evidence>
<evidence type="ECO:0000313" key="6">
    <source>
        <dbReference type="Proteomes" id="UP000320531"/>
    </source>
</evidence>
<dbReference type="AlphaFoldDB" id="A0A558GJZ2"/>
<dbReference type="PANTHER" id="PTHR30126:SF98">
    <property type="entry name" value="HTH-TYPE TRANSCRIPTIONAL ACTIVATOR BAUR"/>
    <property type="match status" value="1"/>
</dbReference>
<reference evidence="5 6" key="1">
    <citation type="submission" date="2019-07" db="EMBL/GenBank/DDBJ databases">
        <title>Draft genome of C. aurimucosum strain 14-2523.</title>
        <authorList>
            <person name="Pacheco L.G.C."/>
            <person name="Aguiar E.R.G.R."/>
            <person name="Navas J."/>
            <person name="Santos C.S."/>
            <person name="Rocha D.J.P.G."/>
        </authorList>
    </citation>
    <scope>NUCLEOTIDE SEQUENCE [LARGE SCALE GENOMIC DNA]</scope>
    <source>
        <strain evidence="5 6">14-2523</strain>
    </source>
</reference>
<dbReference type="FunFam" id="1.10.10.10:FF:000001">
    <property type="entry name" value="LysR family transcriptional regulator"/>
    <property type="match status" value="1"/>
</dbReference>
<dbReference type="InterPro" id="IPR000847">
    <property type="entry name" value="LysR_HTH_N"/>
</dbReference>
<accession>A0A558GJZ2</accession>
<dbReference type="PRINTS" id="PR00039">
    <property type="entry name" value="HTHLYSR"/>
</dbReference>
<dbReference type="GO" id="GO:0003700">
    <property type="term" value="F:DNA-binding transcription factor activity"/>
    <property type="evidence" value="ECO:0007669"/>
    <property type="project" value="InterPro"/>
</dbReference>
<proteinExistence type="inferred from homology"/>
<organism evidence="5 6">
    <name type="scientific">Corynebacterium aurimucosum</name>
    <dbReference type="NCBI Taxonomy" id="169292"/>
    <lineage>
        <taxon>Bacteria</taxon>
        <taxon>Bacillati</taxon>
        <taxon>Actinomycetota</taxon>
        <taxon>Actinomycetes</taxon>
        <taxon>Mycobacteriales</taxon>
        <taxon>Corynebacteriaceae</taxon>
        <taxon>Corynebacterium</taxon>
    </lineage>
</organism>
<keyword evidence="3" id="KW-0238">DNA-binding</keyword>
<dbReference type="RefSeq" id="WP_070443549.1">
    <property type="nucleotide sequence ID" value="NZ_BAAAJC010000043.1"/>
</dbReference>
<comment type="caution">
    <text evidence="5">The sequence shown here is derived from an EMBL/GenBank/DDBJ whole genome shotgun (WGS) entry which is preliminary data.</text>
</comment>
<dbReference type="InterPro" id="IPR036388">
    <property type="entry name" value="WH-like_DNA-bd_sf"/>
</dbReference>
<dbReference type="EMBL" id="VMTY01000008">
    <property type="protein sequence ID" value="TVU57168.1"/>
    <property type="molecule type" value="Genomic_DNA"/>
</dbReference>
<evidence type="ECO:0000313" key="5">
    <source>
        <dbReference type="EMBL" id="TVU57168.1"/>
    </source>
</evidence>
<dbReference type="GO" id="GO:0000976">
    <property type="term" value="F:transcription cis-regulatory region binding"/>
    <property type="evidence" value="ECO:0007669"/>
    <property type="project" value="TreeGrafter"/>
</dbReference>
<dbReference type="Proteomes" id="UP000320531">
    <property type="component" value="Unassembled WGS sequence"/>
</dbReference>
<dbReference type="PROSITE" id="PS50931">
    <property type="entry name" value="HTH_LYSR"/>
    <property type="match status" value="1"/>
</dbReference>
<dbReference type="PANTHER" id="PTHR30126">
    <property type="entry name" value="HTH-TYPE TRANSCRIPTIONAL REGULATOR"/>
    <property type="match status" value="1"/>
</dbReference>
<dbReference type="Gene3D" id="1.10.10.10">
    <property type="entry name" value="Winged helix-like DNA-binding domain superfamily/Winged helix DNA-binding domain"/>
    <property type="match status" value="1"/>
</dbReference>
<gene>
    <name evidence="5" type="ORF">FQK23_03790</name>
</gene>
<evidence type="ECO:0000256" key="2">
    <source>
        <dbReference type="ARBA" id="ARBA00023015"/>
    </source>
</evidence>
<sequence>MDSRQLHHFRAVVDHGSFTQAAEALQLTQPSLSLTVRKLEKDLNVKLLSRGRGGVHTTEAGDYLYGVATSIDSLLTTATARLAEFASSTPAQN</sequence>